<dbReference type="GO" id="GO:0022904">
    <property type="term" value="P:respiratory electron transport chain"/>
    <property type="evidence" value="ECO:0007669"/>
    <property type="project" value="InterPro"/>
</dbReference>
<accession>A0A399R6L4</accession>
<dbReference type="EMBL" id="QWEA01000435">
    <property type="protein sequence ID" value="RIJ27030.1"/>
    <property type="molecule type" value="Genomic_DNA"/>
</dbReference>
<comment type="caution">
    <text evidence="2">The sequence shown here is derived from an EMBL/GenBank/DDBJ whole genome shotgun (WGS) entry which is preliminary data.</text>
</comment>
<evidence type="ECO:0000313" key="2">
    <source>
        <dbReference type="EMBL" id="RIJ27030.1"/>
    </source>
</evidence>
<name>A0A399R6L4_9MICO</name>
<feature type="transmembrane region" description="Helical" evidence="1">
    <location>
        <begin position="21"/>
        <end position="45"/>
    </location>
</feature>
<feature type="transmembrane region" description="Helical" evidence="1">
    <location>
        <begin position="65"/>
        <end position="89"/>
    </location>
</feature>
<feature type="transmembrane region" description="Helical" evidence="1">
    <location>
        <begin position="110"/>
        <end position="129"/>
    </location>
</feature>
<proteinExistence type="predicted"/>
<keyword evidence="1" id="KW-0812">Transmembrane</keyword>
<keyword evidence="1" id="KW-0472">Membrane</keyword>
<dbReference type="GO" id="GO:0016020">
    <property type="term" value="C:membrane"/>
    <property type="evidence" value="ECO:0007669"/>
    <property type="project" value="InterPro"/>
</dbReference>
<keyword evidence="1" id="KW-1133">Transmembrane helix</keyword>
<sequence>MRTLMHEARRRLASPARTTRLAVVIGRLLGIAFLVCFATGLYSHFLQDPLPWMRFPTAPVSLYRVTQGIHITAGIACVPLLLAKLWIVFPELLTYPPVTGVVSFLERASIAVFVGASLLEVTMGLLNTFQWVPFPFYFRQTHFALAFVVIGSLAIHIGVKLPAIAGHWRRGQADESPIVEDAPAADADAAAPARAPGGVTGRVLAWIDDT</sequence>
<evidence type="ECO:0000313" key="3">
    <source>
        <dbReference type="Proteomes" id="UP000266634"/>
    </source>
</evidence>
<dbReference type="Proteomes" id="UP000266634">
    <property type="component" value="Unassembled WGS sequence"/>
</dbReference>
<feature type="transmembrane region" description="Helical" evidence="1">
    <location>
        <begin position="141"/>
        <end position="159"/>
    </location>
</feature>
<feature type="non-terminal residue" evidence="2">
    <location>
        <position position="210"/>
    </location>
</feature>
<dbReference type="InterPro" id="IPR016174">
    <property type="entry name" value="Di-haem_cyt_TM"/>
</dbReference>
<organism evidence="2 3">
    <name type="scientific">Clavibacter michiganensis subsp. insidiosus</name>
    <dbReference type="NCBI Taxonomy" id="33014"/>
    <lineage>
        <taxon>Bacteria</taxon>
        <taxon>Bacillati</taxon>
        <taxon>Actinomycetota</taxon>
        <taxon>Actinomycetes</taxon>
        <taxon>Micrococcales</taxon>
        <taxon>Microbacteriaceae</taxon>
        <taxon>Clavibacter</taxon>
    </lineage>
</organism>
<dbReference type="AlphaFoldDB" id="A0A399R6L4"/>
<protein>
    <submittedName>
        <fullName evidence="2">Molybdopterin-binding protein</fullName>
    </submittedName>
</protein>
<evidence type="ECO:0000256" key="1">
    <source>
        <dbReference type="SAM" id="Phobius"/>
    </source>
</evidence>
<gene>
    <name evidence="2" type="ORF">DZF93_10805</name>
</gene>
<reference evidence="2 3" key="1">
    <citation type="submission" date="2018-08" db="EMBL/GenBank/DDBJ databases">
        <title>Genome Sequence of Clavibacter michiganensis Subspecies type strains, and the Atypical Peach-Colored Strains Isolated from Tomato.</title>
        <authorList>
            <person name="Osdaghi E."/>
            <person name="Portier P."/>
            <person name="Briand M."/>
            <person name="Jacques M.-A."/>
        </authorList>
    </citation>
    <scope>NUCLEOTIDE SEQUENCE [LARGE SCALE GENOMIC DNA]</scope>
    <source>
        <strain evidence="2 3">CFBP 6488</strain>
    </source>
</reference>
<dbReference type="SUPFAM" id="SSF81342">
    <property type="entry name" value="Transmembrane di-heme cytochromes"/>
    <property type="match status" value="1"/>
</dbReference>